<comment type="caution">
    <text evidence="1">The sequence shown here is derived from an EMBL/GenBank/DDBJ whole genome shotgun (WGS) entry which is preliminary data.</text>
</comment>
<protein>
    <submittedName>
        <fullName evidence="1">Basic 7S globulin-like</fullName>
    </submittedName>
</protein>
<evidence type="ECO:0000313" key="2">
    <source>
        <dbReference type="EMBL" id="TYK02873.1"/>
    </source>
</evidence>
<reference evidence="3 4" key="1">
    <citation type="submission" date="2019-08" db="EMBL/GenBank/DDBJ databases">
        <title>Draft genome sequences of two oriental melons (Cucumis melo L. var makuwa).</title>
        <authorList>
            <person name="Kwon S.-Y."/>
        </authorList>
    </citation>
    <scope>NUCLEOTIDE SEQUENCE [LARGE SCALE GENOMIC DNA]</scope>
    <source>
        <strain evidence="4">cv. Chang Bougi</strain>
        <strain evidence="3">cv. SW 3</strain>
        <tissue evidence="1">Leaf</tissue>
    </source>
</reference>
<proteinExistence type="predicted"/>
<dbReference type="AlphaFoldDB" id="A0A5A7T885"/>
<accession>A0A5A7T885</accession>
<dbReference type="Proteomes" id="UP000321393">
    <property type="component" value="Unassembled WGS sequence"/>
</dbReference>
<gene>
    <name evidence="2" type="ORF">E5676_scaffold968G00020</name>
    <name evidence="1" type="ORF">E6C27_scaffold918G00250</name>
</gene>
<sequence>MACGGSSFSCLIPSCSIQCDLSSGACNVIAENPFGDLEGKEILVEDIVVVRSLGRPTATVIVALHFRM</sequence>
<evidence type="ECO:0000313" key="4">
    <source>
        <dbReference type="Proteomes" id="UP000321947"/>
    </source>
</evidence>
<evidence type="ECO:0000313" key="1">
    <source>
        <dbReference type="EMBL" id="KAA0037811.1"/>
    </source>
</evidence>
<evidence type="ECO:0000313" key="3">
    <source>
        <dbReference type="Proteomes" id="UP000321393"/>
    </source>
</evidence>
<organism evidence="1 3">
    <name type="scientific">Cucumis melo var. makuwa</name>
    <name type="common">Oriental melon</name>
    <dbReference type="NCBI Taxonomy" id="1194695"/>
    <lineage>
        <taxon>Eukaryota</taxon>
        <taxon>Viridiplantae</taxon>
        <taxon>Streptophyta</taxon>
        <taxon>Embryophyta</taxon>
        <taxon>Tracheophyta</taxon>
        <taxon>Spermatophyta</taxon>
        <taxon>Magnoliopsida</taxon>
        <taxon>eudicotyledons</taxon>
        <taxon>Gunneridae</taxon>
        <taxon>Pentapetalae</taxon>
        <taxon>rosids</taxon>
        <taxon>fabids</taxon>
        <taxon>Cucurbitales</taxon>
        <taxon>Cucurbitaceae</taxon>
        <taxon>Benincaseae</taxon>
        <taxon>Cucumis</taxon>
    </lineage>
</organism>
<dbReference type="Proteomes" id="UP000321947">
    <property type="component" value="Unassembled WGS sequence"/>
</dbReference>
<dbReference type="EMBL" id="SSTD01015314">
    <property type="protein sequence ID" value="TYK02873.1"/>
    <property type="molecule type" value="Genomic_DNA"/>
</dbReference>
<dbReference type="EMBL" id="SSTE01018839">
    <property type="protein sequence ID" value="KAA0037811.1"/>
    <property type="molecule type" value="Genomic_DNA"/>
</dbReference>
<name>A0A5A7T885_CUCMM</name>